<dbReference type="Pfam" id="PF22936">
    <property type="entry name" value="Pol_BBD"/>
    <property type="match status" value="1"/>
</dbReference>
<dbReference type="Pfam" id="PF13976">
    <property type="entry name" value="gag_pre-integrs"/>
    <property type="match status" value="1"/>
</dbReference>
<reference evidence="4" key="1">
    <citation type="journal article" date="2023" name="bioRxiv">
        <title>Improved chromosome-level genome assembly for marigold (Tagetes erecta).</title>
        <authorList>
            <person name="Jiang F."/>
            <person name="Yuan L."/>
            <person name="Wang S."/>
            <person name="Wang H."/>
            <person name="Xu D."/>
            <person name="Wang A."/>
            <person name="Fan W."/>
        </authorList>
    </citation>
    <scope>NUCLEOTIDE SEQUENCE</scope>
    <source>
        <strain evidence="4">WSJ</strain>
        <tissue evidence="4">Leaf</tissue>
    </source>
</reference>
<dbReference type="InterPro" id="IPR039537">
    <property type="entry name" value="Retrotran_Ty1/copia-like"/>
</dbReference>
<feature type="compositionally biased region" description="Basic and acidic residues" evidence="2">
    <location>
        <begin position="1"/>
        <end position="21"/>
    </location>
</feature>
<gene>
    <name evidence="4" type="ORF">QVD17_18757</name>
</gene>
<evidence type="ECO:0000259" key="3">
    <source>
        <dbReference type="PROSITE" id="PS50994"/>
    </source>
</evidence>
<dbReference type="AlphaFoldDB" id="A0AAD8NWP4"/>
<proteinExistence type="predicted"/>
<dbReference type="PANTHER" id="PTHR42648:SF29">
    <property type="entry name" value="RNA-DIRECTED DNA POLYMERASE"/>
    <property type="match status" value="1"/>
</dbReference>
<dbReference type="PANTHER" id="PTHR42648">
    <property type="entry name" value="TRANSPOSASE, PUTATIVE-RELATED"/>
    <property type="match status" value="1"/>
</dbReference>
<dbReference type="InterPro" id="IPR025724">
    <property type="entry name" value="GAG-pre-integrase_dom"/>
</dbReference>
<dbReference type="Gene3D" id="3.30.420.10">
    <property type="entry name" value="Ribonuclease H-like superfamily/Ribonuclease H"/>
    <property type="match status" value="1"/>
</dbReference>
<dbReference type="Proteomes" id="UP001229421">
    <property type="component" value="Unassembled WGS sequence"/>
</dbReference>
<keyword evidence="1" id="KW-0645">Protease</keyword>
<dbReference type="GO" id="GO:0015074">
    <property type="term" value="P:DNA integration"/>
    <property type="evidence" value="ECO:0007669"/>
    <property type="project" value="InterPro"/>
</dbReference>
<evidence type="ECO:0000313" key="4">
    <source>
        <dbReference type="EMBL" id="KAK1423454.1"/>
    </source>
</evidence>
<dbReference type="InterPro" id="IPR029472">
    <property type="entry name" value="Copia-like_N"/>
</dbReference>
<feature type="compositionally biased region" description="Polar residues" evidence="2">
    <location>
        <begin position="837"/>
        <end position="849"/>
    </location>
</feature>
<dbReference type="GO" id="GO:0006508">
    <property type="term" value="P:proteolysis"/>
    <property type="evidence" value="ECO:0007669"/>
    <property type="project" value="UniProtKB-KW"/>
</dbReference>
<dbReference type="InterPro" id="IPR057670">
    <property type="entry name" value="SH3_retrovirus"/>
</dbReference>
<dbReference type="EMBL" id="JAUHHV010000005">
    <property type="protein sequence ID" value="KAK1423454.1"/>
    <property type="molecule type" value="Genomic_DNA"/>
</dbReference>
<dbReference type="Pfam" id="PF25597">
    <property type="entry name" value="SH3_retrovirus"/>
    <property type="match status" value="1"/>
</dbReference>
<dbReference type="InterPro" id="IPR054722">
    <property type="entry name" value="PolX-like_BBD"/>
</dbReference>
<evidence type="ECO:0000313" key="5">
    <source>
        <dbReference type="Proteomes" id="UP001229421"/>
    </source>
</evidence>
<dbReference type="SUPFAM" id="SSF53098">
    <property type="entry name" value="Ribonuclease H-like"/>
    <property type="match status" value="1"/>
</dbReference>
<sequence length="905" mass="103061">MAGDEEKKTDESVLDKKDEGVPNHNSPYYIHPSDYPRQMHVNDHLTDGNYIDWSQEMLNFLFAKNKVGFIDGSIKKPEHNSANYMPWMRCDAMIKGWLNTAMEKEIRTSVKYATSSQEIWADLKERFGKDSAPRAYELKQSLTATKQDGMSVSAYYTKLRALWDEIQSALPIPRCNCNGCVCGIGKKLAELKDKERLYEFLLGLDSDFGTIRTQILAMQPLPSLGTAYHLVADDEQQRAISNGKRSTTEPTAFKVFVPKNRDQKQSQYKSQKEGRRNVGEKVEHCDFCEKDGHNKDGCFKRIGYPEWWPGKGKQEKPKPQAACVQGEASEIQELTAEQYQQLLKFFGSIKQDNTPAANMANNGDEEGKWVIDSGATEHITHNGFLLKDKIKRYFEPPVVIPNGASIAVEGRGDYILPNGIKIKGVLHVPNFKCNLLSVNKLSKDLKCAVTFFPDFCVMQDLNSRTLIGVGNCKKGLYEVGLTGRKRQVMMATVDTWHNRLGHASTSKLSHVNFLKNVSFRQKDVCDSCIKAKFTRLPFPTSTTKTSACFDLLHCDVWGKYRTLSFTRASYFLTIVDDFSRAVWVFLLKHKDEASTRLIHFHKMVQTQFEKNIKRIRCDNGGEFTSNRMLDFYAKEGIILETTCAHTPQQNGVVERKHRHLLETARALKFEANLPTKFWGECVLTATYIINRLPSDVIENKTPYEILYNRQPEYEHMRVFGCLAYYKNTETKGDKFEQRGRVGVFLGYPPGTKGYKVFDAQHNKIVLSRDVKFFEKVFPFTKVDTREEVEDIFELLKQGDSKHSSVEEVIGSQPTSAHEDFLGQQSQKSVEGEHLETESSAAENPTSTLNDLTQTEHVVNQPIFETNGPPVENSMQQEDSEDVFVRPHQPKLLAHTPLSTWHPTCN</sequence>
<organism evidence="4 5">
    <name type="scientific">Tagetes erecta</name>
    <name type="common">African marigold</name>
    <dbReference type="NCBI Taxonomy" id="13708"/>
    <lineage>
        <taxon>Eukaryota</taxon>
        <taxon>Viridiplantae</taxon>
        <taxon>Streptophyta</taxon>
        <taxon>Embryophyta</taxon>
        <taxon>Tracheophyta</taxon>
        <taxon>Spermatophyta</taxon>
        <taxon>Magnoliopsida</taxon>
        <taxon>eudicotyledons</taxon>
        <taxon>Gunneridae</taxon>
        <taxon>Pentapetalae</taxon>
        <taxon>asterids</taxon>
        <taxon>campanulids</taxon>
        <taxon>Asterales</taxon>
        <taxon>Asteraceae</taxon>
        <taxon>Asteroideae</taxon>
        <taxon>Heliantheae alliance</taxon>
        <taxon>Tageteae</taxon>
        <taxon>Tagetes</taxon>
    </lineage>
</organism>
<evidence type="ECO:0000256" key="1">
    <source>
        <dbReference type="ARBA" id="ARBA00022670"/>
    </source>
</evidence>
<comment type="caution">
    <text evidence="4">The sequence shown here is derived from an EMBL/GenBank/DDBJ whole genome shotgun (WGS) entry which is preliminary data.</text>
</comment>
<accession>A0AAD8NWP4</accession>
<protein>
    <recommendedName>
        <fullName evidence="3">Integrase catalytic domain-containing protein</fullName>
    </recommendedName>
</protein>
<name>A0AAD8NWP4_TARER</name>
<dbReference type="GO" id="GO:0008233">
    <property type="term" value="F:peptidase activity"/>
    <property type="evidence" value="ECO:0007669"/>
    <property type="project" value="UniProtKB-KW"/>
</dbReference>
<dbReference type="Pfam" id="PF14244">
    <property type="entry name" value="Retrotran_gag_3"/>
    <property type="match status" value="1"/>
</dbReference>
<feature type="domain" description="Integrase catalytic" evidence="3">
    <location>
        <begin position="535"/>
        <end position="710"/>
    </location>
</feature>
<dbReference type="InterPro" id="IPR036397">
    <property type="entry name" value="RNaseH_sf"/>
</dbReference>
<keyword evidence="1" id="KW-0378">Hydrolase</keyword>
<dbReference type="Pfam" id="PF00665">
    <property type="entry name" value="rve"/>
    <property type="match status" value="1"/>
</dbReference>
<dbReference type="GO" id="GO:0003676">
    <property type="term" value="F:nucleic acid binding"/>
    <property type="evidence" value="ECO:0007669"/>
    <property type="project" value="InterPro"/>
</dbReference>
<dbReference type="InterPro" id="IPR001584">
    <property type="entry name" value="Integrase_cat-core"/>
</dbReference>
<dbReference type="PROSITE" id="PS50994">
    <property type="entry name" value="INTEGRASE"/>
    <property type="match status" value="1"/>
</dbReference>
<keyword evidence="5" id="KW-1185">Reference proteome</keyword>
<dbReference type="InterPro" id="IPR012337">
    <property type="entry name" value="RNaseH-like_sf"/>
</dbReference>
<feature type="region of interest" description="Disordered" evidence="2">
    <location>
        <begin position="1"/>
        <end position="29"/>
    </location>
</feature>
<evidence type="ECO:0000256" key="2">
    <source>
        <dbReference type="SAM" id="MobiDB-lite"/>
    </source>
</evidence>
<feature type="region of interest" description="Disordered" evidence="2">
    <location>
        <begin position="802"/>
        <end position="849"/>
    </location>
</feature>